<evidence type="ECO:0000313" key="9">
    <source>
        <dbReference type="EMBL" id="CAC5411013.1"/>
    </source>
</evidence>
<dbReference type="SUPFAM" id="SSF50978">
    <property type="entry name" value="WD40 repeat-like"/>
    <property type="match status" value="1"/>
</dbReference>
<evidence type="ECO:0000259" key="8">
    <source>
        <dbReference type="Pfam" id="PF25469"/>
    </source>
</evidence>
<dbReference type="Gene3D" id="3.40.50.300">
    <property type="entry name" value="P-loop containing nucleotide triphosphate hydrolases"/>
    <property type="match status" value="1"/>
</dbReference>
<feature type="repeat" description="WD" evidence="3">
    <location>
        <begin position="1242"/>
        <end position="1278"/>
    </location>
</feature>
<evidence type="ECO:0000259" key="7">
    <source>
        <dbReference type="Pfam" id="PF23586"/>
    </source>
</evidence>
<reference evidence="9 10" key="1">
    <citation type="submission" date="2020-06" db="EMBL/GenBank/DDBJ databases">
        <authorList>
            <person name="Li R."/>
            <person name="Bekaert M."/>
        </authorList>
    </citation>
    <scope>NUCLEOTIDE SEQUENCE [LARGE SCALE GENOMIC DNA]</scope>
    <source>
        <strain evidence="10">wild</strain>
    </source>
</reference>
<dbReference type="SUPFAM" id="SSF50998">
    <property type="entry name" value="Quinoprotein alcohol dehydrogenase-like"/>
    <property type="match status" value="1"/>
</dbReference>
<proteinExistence type="predicted"/>
<dbReference type="InterPro" id="IPR027417">
    <property type="entry name" value="P-loop_NTPase"/>
</dbReference>
<dbReference type="SMART" id="SM00320">
    <property type="entry name" value="WD40"/>
    <property type="match status" value="6"/>
</dbReference>
<dbReference type="InterPro" id="IPR057588">
    <property type="entry name" value="NWD1/2-like_WH"/>
</dbReference>
<protein>
    <submittedName>
        <fullName evidence="9">Uncharacterized protein</fullName>
    </submittedName>
</protein>
<evidence type="ECO:0000256" key="1">
    <source>
        <dbReference type="ARBA" id="ARBA00022574"/>
    </source>
</evidence>
<feature type="domain" description="NWD1/2-like winged helix-turn-helix" evidence="8">
    <location>
        <begin position="630"/>
        <end position="741"/>
    </location>
</feature>
<dbReference type="InterPro" id="IPR007111">
    <property type="entry name" value="NACHT_NTPase"/>
</dbReference>
<evidence type="ECO:0000256" key="2">
    <source>
        <dbReference type="ARBA" id="ARBA00022737"/>
    </source>
</evidence>
<dbReference type="SUPFAM" id="SSF52540">
    <property type="entry name" value="P-loop containing nucleoside triphosphate hydrolases"/>
    <property type="match status" value="1"/>
</dbReference>
<evidence type="ECO:0000256" key="3">
    <source>
        <dbReference type="PROSITE-ProRule" id="PRU00221"/>
    </source>
</evidence>
<dbReference type="OrthoDB" id="2325716at2759"/>
<dbReference type="Pfam" id="PF13271">
    <property type="entry name" value="DUF4062"/>
    <property type="match status" value="1"/>
</dbReference>
<dbReference type="Gene3D" id="2.130.10.10">
    <property type="entry name" value="YVTN repeat-like/Quinoprotein amine dehydrogenase"/>
    <property type="match status" value="3"/>
</dbReference>
<keyword evidence="10" id="KW-1185">Reference proteome</keyword>
<evidence type="ECO:0000256" key="4">
    <source>
        <dbReference type="SAM" id="MobiDB-lite"/>
    </source>
</evidence>
<evidence type="ECO:0000259" key="5">
    <source>
        <dbReference type="Pfam" id="PF05729"/>
    </source>
</evidence>
<dbReference type="Pfam" id="PF25469">
    <property type="entry name" value="WHD_NWD1"/>
    <property type="match status" value="1"/>
</dbReference>
<dbReference type="PROSITE" id="PS00678">
    <property type="entry name" value="WD_REPEATS_1"/>
    <property type="match status" value="1"/>
</dbReference>
<accession>A0A6J8DQV0</accession>
<dbReference type="PANTHER" id="PTHR19871:SF14">
    <property type="entry name" value="DUF4062 DOMAIN-CONTAINING PROTEIN"/>
    <property type="match status" value="1"/>
</dbReference>
<dbReference type="Pfam" id="PF23586">
    <property type="entry name" value="Beta-prop_NWD2_C"/>
    <property type="match status" value="1"/>
</dbReference>
<keyword evidence="2" id="KW-0677">Repeat</keyword>
<evidence type="ECO:0000259" key="6">
    <source>
        <dbReference type="Pfam" id="PF13271"/>
    </source>
</evidence>
<feature type="domain" description="DUF4062" evidence="6">
    <location>
        <begin position="49"/>
        <end position="136"/>
    </location>
</feature>
<dbReference type="InterPro" id="IPR025139">
    <property type="entry name" value="DUF4062"/>
</dbReference>
<sequence length="1683" mass="190673">MDVNTNQDGHVPEAGQENGDFSSEDQERLKQVLSGSLEKLPAQSSKIVRIFTSSTFTDTTLERNALMENVYPKLKEYLRENYGLEFQVVDMRWGVRDEATDDHMTTSLCMQEIHNCQRLSIGPNFVVFLGQKYGYRPIPTHIDAKEFEMMRDCIKTEPEELELMDKWYIQDENTVPPVYILQPISSILTNFNNKRHKGLQDADQATWWDTFTKLQRICRKAAQVLFIAKRIDREQMHNFFMSVTEREVEHGILKAPNVTDHTLAYIREISNINVGLLRFAAKFIDFAARNVDGEAQKLLKTLRDEKLAKKMPESNVARFTVDWSGKEGIDMESHSDYIKEFTTHFHTSILSLVERAMMQHEKLSQDPVYTEVLQHSHACVNFCKVFQGRQDIIDQIKAYVTGDSNFPFVLHGESGCGKTSLTAKGASQSRSWLQKKDNEPTLVLRFLGTTPNSSTIIPLLTSVIQQISLMYDQPVDNIPDELSPLVGHFKNLLTLASEEKPIVLIFDSLDQLSGSDGAHQLAWLPAVLPSHVKLIVSTLPNMYNILDNLKIMIEPKENYVQVLPLGENLSTTILKFWLKNANRTISEEQWKIVNEAFTKCNLPLFVKLVFDQVCRWKSYTKPQQTVLDFTIHDSIMKLFERIENQHGKTLVAHALGYITAAKSGVSESELEDLLSLDEKVLNDVYQYHLPPVRRIPPLLWTRIRSDLPGYLSEREADGVSVINWYHRQFIEAARERYFRNLNFVAQMHASNAEYFMGTWGGGIPKPFEYSEHQRRMFQLNEMKGESDRKVPLQPLAFHDTDGKLTRYNLRKLNELPFHLVRSHQYEDLYNTCLFNYNWLHAKLCSMPLQAVVADFEDLLEHVYQKDVKLIADAIRLSSSILNHYPSMLGPQITGRLLPYFQSNMNIRSLIQQCDSDGLVNCSLVPAHHHLHTPGGPLQFSLEGHPFAPFGICCTSTGRYLVSVSNKFIIWDLHSGDVFRQIIPGIEGIMQNLAISPNDIFAVSYTNNNQIIVACIMTGDFISITPTTKGNTESVIGTQVSNTHVAAWTSKEWYLYTINGVYISSHTIQLKMPLMSVDFGVDEKTYLIVKSGTDRDNDMAIEVQDQSIEPFEFHSAIAVSKDKMILYTCIEISDNNIAVYKKSDDAWHYDRTLGDNKDMVFSLTLSEDENYLVATIALGFKLWNLKNDSLVELKLPPATRNIPNRNPLLSSVVFTKSNHFVVAAVRKNLYVWDTKQGNMVKVLDAHFGRIIALTSVTAGTNKLISSSIDKTIKVWNFDNILEEVFSIDRLEKPIEHIHLARETHFGVTTSRNCVGVWNLATGKLEHSLETKSVVLLAVINKDAKFVAAAETGKLVIWEISQETVGKSIQQKDIQQLLLNEDDTRVIAIGTLAFNKGHCVAYTFPEGESVFTFEYNIKKFKKGVLTMDGSFLAVPASDKSGDILGVYHAKTGTHLYNLQLKYNDYKELTCLKPMPHDPNQIVVVDEFKGNILDLKKKTLVRSTTRWNGMAMKTGKQGLFAPSRGGLELLDLKSGKTLRTYIPRIAEGVFSIDVMFTENDRHVVYYHSGHRTIRVFRISDGKRIANYKAHAEVKVMSCTPEGGTLVIGAVDGSFTVLTIADPEYEESVELLQCLPSRNTQGNQQNGYRSTNGDIIQGKNSLGTALQVARFVAKARAAQKSRACCVS</sequence>
<feature type="region of interest" description="Disordered" evidence="4">
    <location>
        <begin position="1"/>
        <end position="26"/>
    </location>
</feature>
<dbReference type="EMBL" id="CACVKT020007820">
    <property type="protein sequence ID" value="CAC5411013.1"/>
    <property type="molecule type" value="Genomic_DNA"/>
</dbReference>
<feature type="domain" description="NWD2 C-terminal beta-propeller" evidence="7">
    <location>
        <begin position="1283"/>
        <end position="1616"/>
    </location>
</feature>
<dbReference type="InterPro" id="IPR036322">
    <property type="entry name" value="WD40_repeat_dom_sf"/>
</dbReference>
<dbReference type="PROSITE" id="PS50082">
    <property type="entry name" value="WD_REPEATS_2"/>
    <property type="match status" value="1"/>
</dbReference>
<dbReference type="InterPro" id="IPR056534">
    <property type="entry name" value="Beta-prop_NWD2_C"/>
</dbReference>
<dbReference type="Proteomes" id="UP000507470">
    <property type="component" value="Unassembled WGS sequence"/>
</dbReference>
<evidence type="ECO:0000313" key="10">
    <source>
        <dbReference type="Proteomes" id="UP000507470"/>
    </source>
</evidence>
<dbReference type="PANTHER" id="PTHR19871">
    <property type="entry name" value="BETA TRANSDUCIN-RELATED PROTEIN"/>
    <property type="match status" value="1"/>
</dbReference>
<dbReference type="InterPro" id="IPR001680">
    <property type="entry name" value="WD40_rpt"/>
</dbReference>
<dbReference type="InterPro" id="IPR019775">
    <property type="entry name" value="WD40_repeat_CS"/>
</dbReference>
<organism evidence="9 10">
    <name type="scientific">Mytilus coruscus</name>
    <name type="common">Sea mussel</name>
    <dbReference type="NCBI Taxonomy" id="42192"/>
    <lineage>
        <taxon>Eukaryota</taxon>
        <taxon>Metazoa</taxon>
        <taxon>Spiralia</taxon>
        <taxon>Lophotrochozoa</taxon>
        <taxon>Mollusca</taxon>
        <taxon>Bivalvia</taxon>
        <taxon>Autobranchia</taxon>
        <taxon>Pteriomorphia</taxon>
        <taxon>Mytilida</taxon>
        <taxon>Mytiloidea</taxon>
        <taxon>Mytilidae</taxon>
        <taxon>Mytilinae</taxon>
        <taxon>Mytilus</taxon>
    </lineage>
</organism>
<dbReference type="InterPro" id="IPR052752">
    <property type="entry name" value="NACHT-WD_repeat"/>
</dbReference>
<dbReference type="Pfam" id="PF05729">
    <property type="entry name" value="NACHT"/>
    <property type="match status" value="1"/>
</dbReference>
<dbReference type="Pfam" id="PF00400">
    <property type="entry name" value="WD40"/>
    <property type="match status" value="1"/>
</dbReference>
<name>A0A6J8DQV0_MYTCO</name>
<feature type="domain" description="NACHT" evidence="5">
    <location>
        <begin position="409"/>
        <end position="580"/>
    </location>
</feature>
<dbReference type="InterPro" id="IPR015943">
    <property type="entry name" value="WD40/YVTN_repeat-like_dom_sf"/>
</dbReference>
<gene>
    <name evidence="9" type="ORF">MCOR_44149</name>
</gene>
<keyword evidence="1 3" id="KW-0853">WD repeat</keyword>
<dbReference type="Gene3D" id="1.25.40.370">
    <property type="match status" value="1"/>
</dbReference>
<dbReference type="InterPro" id="IPR011047">
    <property type="entry name" value="Quinoprotein_ADH-like_sf"/>
</dbReference>